<dbReference type="EMBL" id="CP008947">
    <property type="protein sequence ID" value="AII04374.1"/>
    <property type="molecule type" value="Genomic_DNA"/>
</dbReference>
<accession>A0A076ELX0</accession>
<name>A0A076ELX0_RHOOP</name>
<organism evidence="2 3">
    <name type="scientific">Rhodococcus opacus</name>
    <name type="common">Nocardia opaca</name>
    <dbReference type="NCBI Taxonomy" id="37919"/>
    <lineage>
        <taxon>Bacteria</taxon>
        <taxon>Bacillati</taxon>
        <taxon>Actinomycetota</taxon>
        <taxon>Actinomycetes</taxon>
        <taxon>Mycobacteriales</taxon>
        <taxon>Nocardiaceae</taxon>
        <taxon>Rhodococcus</taxon>
    </lineage>
</organism>
<dbReference type="InterPro" id="IPR000835">
    <property type="entry name" value="HTH_MarR-typ"/>
</dbReference>
<dbReference type="PANTHER" id="PTHR33164:SF95">
    <property type="entry name" value="TRANSCRIPTIONAL REGULATOR"/>
    <property type="match status" value="1"/>
</dbReference>
<dbReference type="GO" id="GO:0006950">
    <property type="term" value="P:response to stress"/>
    <property type="evidence" value="ECO:0007669"/>
    <property type="project" value="TreeGrafter"/>
</dbReference>
<dbReference type="Gene3D" id="1.10.10.10">
    <property type="entry name" value="Winged helix-like DNA-binding domain superfamily/Winged helix DNA-binding domain"/>
    <property type="match status" value="1"/>
</dbReference>
<reference evidence="2 3" key="1">
    <citation type="submission" date="2014-07" db="EMBL/GenBank/DDBJ databases">
        <title>Genome Sequence of Rhodococcus opacus Strain R7, a Biodegrader of Mono- and Polycyclic Aromatic Hydrocarbons.</title>
        <authorList>
            <person name="Di Gennaro P."/>
            <person name="Zampolli J."/>
            <person name="Presti I."/>
            <person name="Cappelletti M."/>
            <person name="D'Ursi P."/>
            <person name="Orro A."/>
            <person name="Mezzelani A."/>
            <person name="Milanesi L."/>
        </authorList>
    </citation>
    <scope>NUCLEOTIDE SEQUENCE [LARGE SCALE GENOMIC DNA]</scope>
    <source>
        <strain evidence="2 3">R7</strain>
    </source>
</reference>
<evidence type="ECO:0000313" key="3">
    <source>
        <dbReference type="Proteomes" id="UP000028488"/>
    </source>
</evidence>
<dbReference type="RefSeq" id="WP_112299209.1">
    <property type="nucleotide sequence ID" value="NZ_CP008947.1"/>
</dbReference>
<dbReference type="PANTHER" id="PTHR33164">
    <property type="entry name" value="TRANSCRIPTIONAL REGULATOR, MARR FAMILY"/>
    <property type="match status" value="1"/>
</dbReference>
<dbReference type="InterPro" id="IPR039422">
    <property type="entry name" value="MarR/SlyA-like"/>
</dbReference>
<dbReference type="PRINTS" id="PR00598">
    <property type="entry name" value="HTHMARR"/>
</dbReference>
<dbReference type="AlphaFoldDB" id="A0A076ELX0"/>
<dbReference type="Pfam" id="PF12802">
    <property type="entry name" value="MarR_2"/>
    <property type="match status" value="1"/>
</dbReference>
<dbReference type="SUPFAM" id="SSF46785">
    <property type="entry name" value="Winged helix' DNA-binding domain"/>
    <property type="match status" value="1"/>
</dbReference>
<dbReference type="GO" id="GO:0003700">
    <property type="term" value="F:DNA-binding transcription factor activity"/>
    <property type="evidence" value="ECO:0007669"/>
    <property type="project" value="InterPro"/>
</dbReference>
<dbReference type="eggNOG" id="COG1846">
    <property type="taxonomic scope" value="Bacteria"/>
</dbReference>
<evidence type="ECO:0000313" key="2">
    <source>
        <dbReference type="EMBL" id="AII04374.1"/>
    </source>
</evidence>
<dbReference type="SMART" id="SM00347">
    <property type="entry name" value="HTH_MARR"/>
    <property type="match status" value="1"/>
</dbReference>
<feature type="domain" description="HTH marR-type" evidence="1">
    <location>
        <begin position="11"/>
        <end position="147"/>
    </location>
</feature>
<proteinExistence type="predicted"/>
<dbReference type="PROSITE" id="PS50995">
    <property type="entry name" value="HTH_MARR_2"/>
    <property type="match status" value="1"/>
</dbReference>
<sequence>MPSLDPTNGQHERTRPDLAAMTTALNRSLVAAELPVLAEHGLTMWGYVVLLALDEHPLRTQAALAEAIGADKTRIIGVLDELQDRGLIDRQRDPADRRARLLSLTPAGHDVRDSAQAAIRRGEERLLARLPERDRESFLAGLIALSALPVEDVTGRPGDSP</sequence>
<dbReference type="InterPro" id="IPR036388">
    <property type="entry name" value="WH-like_DNA-bd_sf"/>
</dbReference>
<evidence type="ECO:0000259" key="1">
    <source>
        <dbReference type="PROSITE" id="PS50995"/>
    </source>
</evidence>
<dbReference type="Proteomes" id="UP000028488">
    <property type="component" value="Chromosome"/>
</dbReference>
<protein>
    <submittedName>
        <fullName evidence="2">MarR family transcriptional regulator</fullName>
    </submittedName>
</protein>
<dbReference type="InterPro" id="IPR036390">
    <property type="entry name" value="WH_DNA-bd_sf"/>
</dbReference>
<gene>
    <name evidence="2" type="ORF">EP51_07130</name>
</gene>